<keyword evidence="2" id="KW-0496">Mitochondrion</keyword>
<dbReference type="AlphaFoldDB" id="Q402L2"/>
<evidence type="ECO:0000256" key="1">
    <source>
        <dbReference type="SAM" id="Phobius"/>
    </source>
</evidence>
<proteinExistence type="predicted"/>
<dbReference type="EMBL" id="AB179619">
    <property type="protein sequence ID" value="BAE20031.1"/>
    <property type="molecule type" value="Genomic_DNA"/>
</dbReference>
<sequence>MPQLDVVYALLTFIWAWSTLVVMMIKIRTIMLNKELEKKPMTNDQPGLIWNLPWT</sequence>
<accession>Q402L2</accession>
<protein>
    <submittedName>
        <fullName evidence="2">ATPase subunit 8</fullName>
    </submittedName>
</protein>
<keyword evidence="1" id="KW-1133">Transmembrane helix</keyword>
<evidence type="ECO:0000313" key="2">
    <source>
        <dbReference type="EMBL" id="BAE20031.1"/>
    </source>
</evidence>
<name>Q402L2_CYLRU</name>
<feature type="transmembrane region" description="Helical" evidence="1">
    <location>
        <begin position="6"/>
        <end position="25"/>
    </location>
</feature>
<keyword evidence="1" id="KW-0812">Transmembrane</keyword>
<keyword evidence="1" id="KW-0472">Membrane</keyword>
<reference evidence="2" key="1">
    <citation type="journal article" date="2005" name="J. Mol. Evol.">
        <title>Complete mitochondrial DNA sequences of six snakes: phylogenetic relationships and molecular evolution of genomic features.</title>
        <authorList>
            <person name="Dong S."/>
            <person name="Kumazawa Y."/>
        </authorList>
    </citation>
    <scope>NUCLEOTIDE SEQUENCE</scope>
</reference>
<gene>
    <name evidence="2" type="primary">ATPase 8</name>
</gene>
<geneLocation type="mitochondrion" evidence="2"/>
<organism evidence="2">
    <name type="scientific">Cylindrophis ruffus</name>
    <name type="common">Red-tailed pipe snake</name>
    <dbReference type="NCBI Taxonomy" id="186578"/>
    <lineage>
        <taxon>Eukaryota</taxon>
        <taxon>Metazoa</taxon>
        <taxon>Chordata</taxon>
        <taxon>Craniata</taxon>
        <taxon>Vertebrata</taxon>
        <taxon>Euteleostomi</taxon>
        <taxon>Lepidosauria</taxon>
        <taxon>Squamata</taxon>
        <taxon>Bifurcata</taxon>
        <taxon>Unidentata</taxon>
        <taxon>Episquamata</taxon>
        <taxon>Toxicofera</taxon>
        <taxon>Serpentes</taxon>
        <taxon>Henophidia</taxon>
        <taxon>Cylindrophiidae</taxon>
        <taxon>Cylindrophis</taxon>
    </lineage>
</organism>